<comment type="caution">
    <text evidence="3">The sequence shown here is derived from an EMBL/GenBank/DDBJ whole genome shotgun (WGS) entry which is preliminary data.</text>
</comment>
<feature type="compositionally biased region" description="Basic and acidic residues" evidence="1">
    <location>
        <begin position="216"/>
        <end position="228"/>
    </location>
</feature>
<evidence type="ECO:0000259" key="2">
    <source>
        <dbReference type="PROSITE" id="PS50030"/>
    </source>
</evidence>
<feature type="domain" description="UBA" evidence="2">
    <location>
        <begin position="20"/>
        <end position="61"/>
    </location>
</feature>
<dbReference type="AlphaFoldDB" id="A0A8S1GTI0"/>
<evidence type="ECO:0000256" key="1">
    <source>
        <dbReference type="SAM" id="MobiDB-lite"/>
    </source>
</evidence>
<proteinExistence type="predicted"/>
<protein>
    <recommendedName>
        <fullName evidence="2">UBA domain-containing protein</fullName>
    </recommendedName>
</protein>
<evidence type="ECO:0000313" key="4">
    <source>
        <dbReference type="Proteomes" id="UP000835052"/>
    </source>
</evidence>
<dbReference type="PROSITE" id="PS50030">
    <property type="entry name" value="UBA"/>
    <property type="match status" value="1"/>
</dbReference>
<dbReference type="InterPro" id="IPR015940">
    <property type="entry name" value="UBA"/>
</dbReference>
<dbReference type="Proteomes" id="UP000835052">
    <property type="component" value="Unassembled WGS sequence"/>
</dbReference>
<feature type="region of interest" description="Disordered" evidence="1">
    <location>
        <begin position="83"/>
        <end position="111"/>
    </location>
</feature>
<feature type="compositionally biased region" description="Low complexity" evidence="1">
    <location>
        <begin position="323"/>
        <end position="354"/>
    </location>
</feature>
<feature type="compositionally biased region" description="Low complexity" evidence="1">
    <location>
        <begin position="433"/>
        <end position="446"/>
    </location>
</feature>
<name>A0A8S1GTI0_9PELO</name>
<feature type="region of interest" description="Disordered" evidence="1">
    <location>
        <begin position="216"/>
        <end position="243"/>
    </location>
</feature>
<feature type="region of interest" description="Disordered" evidence="1">
    <location>
        <begin position="427"/>
        <end position="446"/>
    </location>
</feature>
<sequence length="759" mass="83575">MNKHLRKAIPLVERDHLPPSAHETIVEQMVAGGIAPEENIQRALENNEYSSITATYYLLAERILASCREEQARLLLAKELAPTVDDESAGEGSRSSRPAQVGGNRCRSRSNSWRARPCSILKEESEEELSTYLRSSSRQSSRYFNLSSERQSSSRNLSRCCSSHLSRQNSEELPGTAVSEAEDYQPRPIHFSLFPYGPQSAAVSSSRFEDLLSPIDECRSTEQIRNPEEPSSPNSDRKSWLGHANTSFDGSFDRRSDLSTEAINEVVANQLPALVRRSSSRLVRRNSSPSVSMFGGGSTRDRVSPQAVHDLLELSRFGSMRGRAASPESVRSSRSPSPPASSGRASPALPSLSRLKVSSLSSNVGGSGMRKLSSSPHLLGICEESEENGETSSGTICGAHLNARIDGTARTNRSASTGLVHVPSRHGTVHATKSSGGSLLTSSFSTKSPIPPPLPAVSVMSSPAGSSVSHLSTAPTTYSAVRMIRPRQAVVSPDVCRRYEQHTRFMTRTRRSTSCSSSEASDDEESRRLTMIASKYCGRGNEDGKKDDDNDSNGGVGGQEKRETSRVPVIGGTSTASNTQEGSGTGKEEKRSDMNDCSVTYPLKPIPEMTQLDLTNEKTGRRARLLHRSHTAERILRDWTGVFYAEYSFSSENSNWFGTPPRDCRLDDVKLVKSQNEQWIRHLKRTCSEPELRNIWISCENVDEKEGFHDSGCSSEDRDLLDDRQTNIYDEEDDFLAPGYSLPIEKVNRWLKNAHFCVA</sequence>
<gene>
    <name evidence="3" type="ORF">CAUJ_LOCUS2087</name>
</gene>
<feature type="region of interest" description="Disordered" evidence="1">
    <location>
        <begin position="319"/>
        <end position="354"/>
    </location>
</feature>
<keyword evidence="4" id="KW-1185">Reference proteome</keyword>
<organism evidence="3 4">
    <name type="scientific">Caenorhabditis auriculariae</name>
    <dbReference type="NCBI Taxonomy" id="2777116"/>
    <lineage>
        <taxon>Eukaryota</taxon>
        <taxon>Metazoa</taxon>
        <taxon>Ecdysozoa</taxon>
        <taxon>Nematoda</taxon>
        <taxon>Chromadorea</taxon>
        <taxon>Rhabditida</taxon>
        <taxon>Rhabditina</taxon>
        <taxon>Rhabditomorpha</taxon>
        <taxon>Rhabditoidea</taxon>
        <taxon>Rhabditidae</taxon>
        <taxon>Peloderinae</taxon>
        <taxon>Caenorhabditis</taxon>
    </lineage>
</organism>
<dbReference type="OrthoDB" id="5857939at2759"/>
<feature type="region of interest" description="Disordered" evidence="1">
    <location>
        <begin position="507"/>
        <end position="602"/>
    </location>
</feature>
<evidence type="ECO:0000313" key="3">
    <source>
        <dbReference type="EMBL" id="CAD6186168.1"/>
    </source>
</evidence>
<dbReference type="CDD" id="cd14339">
    <property type="entry name" value="UBA_SNRK"/>
    <property type="match status" value="1"/>
</dbReference>
<reference evidence="3" key="1">
    <citation type="submission" date="2020-10" db="EMBL/GenBank/DDBJ databases">
        <authorList>
            <person name="Kikuchi T."/>
        </authorList>
    </citation>
    <scope>NUCLEOTIDE SEQUENCE</scope>
    <source>
        <strain evidence="3">NKZ352</strain>
    </source>
</reference>
<feature type="compositionally biased region" description="Polar residues" evidence="1">
    <location>
        <begin position="572"/>
        <end position="582"/>
    </location>
</feature>
<dbReference type="EMBL" id="CAJGYM010000004">
    <property type="protein sequence ID" value="CAD6186168.1"/>
    <property type="molecule type" value="Genomic_DNA"/>
</dbReference>
<feature type="region of interest" description="Disordered" evidence="1">
    <location>
        <begin position="278"/>
        <end position="305"/>
    </location>
</feature>
<accession>A0A8S1GTI0</accession>